<dbReference type="OrthoDB" id="4509278at2759"/>
<gene>
    <name evidence="2" type="ORF">N0V93_000592</name>
</gene>
<protein>
    <submittedName>
        <fullName evidence="2">Uncharacterized protein</fullName>
    </submittedName>
</protein>
<proteinExistence type="predicted"/>
<dbReference type="AlphaFoldDB" id="A0A9W8Z232"/>
<dbReference type="Proteomes" id="UP001140453">
    <property type="component" value="Unassembled WGS sequence"/>
</dbReference>
<evidence type="ECO:0000313" key="2">
    <source>
        <dbReference type="EMBL" id="KAJ4396373.1"/>
    </source>
</evidence>
<accession>A0A9W8Z232</accession>
<keyword evidence="3" id="KW-1185">Reference proteome</keyword>
<sequence>MHFYTAFSLLALPAITFGVAVPEINHAQLAGRANSVNSVHLSFVQGSQSYNLMIPADGREYYTDYTMDISLIRSDNYDPFQYCHFKTQGGDVALVSGLAQRTRDFWPINEVAVGPPTPIVSVKCSGFCLAIAEDCTDSQGESTGPCCNGFCAANKCRPYTLTNKS</sequence>
<keyword evidence="1" id="KW-0732">Signal</keyword>
<comment type="caution">
    <text evidence="2">The sequence shown here is derived from an EMBL/GenBank/DDBJ whole genome shotgun (WGS) entry which is preliminary data.</text>
</comment>
<feature type="chain" id="PRO_5040945726" evidence="1">
    <location>
        <begin position="19"/>
        <end position="165"/>
    </location>
</feature>
<evidence type="ECO:0000313" key="3">
    <source>
        <dbReference type="Proteomes" id="UP001140453"/>
    </source>
</evidence>
<organism evidence="2 3">
    <name type="scientific">Gnomoniopsis smithogilvyi</name>
    <dbReference type="NCBI Taxonomy" id="1191159"/>
    <lineage>
        <taxon>Eukaryota</taxon>
        <taxon>Fungi</taxon>
        <taxon>Dikarya</taxon>
        <taxon>Ascomycota</taxon>
        <taxon>Pezizomycotina</taxon>
        <taxon>Sordariomycetes</taxon>
        <taxon>Sordariomycetidae</taxon>
        <taxon>Diaporthales</taxon>
        <taxon>Gnomoniaceae</taxon>
        <taxon>Gnomoniopsis</taxon>
    </lineage>
</organism>
<name>A0A9W8Z232_9PEZI</name>
<feature type="signal peptide" evidence="1">
    <location>
        <begin position="1"/>
        <end position="18"/>
    </location>
</feature>
<dbReference type="EMBL" id="JAPEVB010000001">
    <property type="protein sequence ID" value="KAJ4396373.1"/>
    <property type="molecule type" value="Genomic_DNA"/>
</dbReference>
<reference evidence="2" key="1">
    <citation type="submission" date="2022-10" db="EMBL/GenBank/DDBJ databases">
        <title>Tapping the CABI collections for fungal endophytes: first genome assemblies for Collariella, Neodidymelliopsis, Ascochyta clinopodiicola, Didymella pomorum, Didymosphaeria variabile, Neocosmospora piperis and Neocucurbitaria cava.</title>
        <authorList>
            <person name="Hill R."/>
        </authorList>
    </citation>
    <scope>NUCLEOTIDE SEQUENCE</scope>
    <source>
        <strain evidence="2">IMI 355082</strain>
    </source>
</reference>
<evidence type="ECO:0000256" key="1">
    <source>
        <dbReference type="SAM" id="SignalP"/>
    </source>
</evidence>